<comment type="similarity">
    <text evidence="4 17">Belongs to the MurCDEF family.</text>
</comment>
<evidence type="ECO:0000256" key="6">
    <source>
        <dbReference type="ARBA" id="ARBA00015655"/>
    </source>
</evidence>
<accession>A0ABV7AB78</accession>
<dbReference type="InterPro" id="IPR036565">
    <property type="entry name" value="Mur-like_cat_sf"/>
</dbReference>
<keyword evidence="9 17" id="KW-0547">Nucleotide-binding</keyword>
<evidence type="ECO:0000259" key="20">
    <source>
        <dbReference type="Pfam" id="PF08245"/>
    </source>
</evidence>
<evidence type="ECO:0000256" key="13">
    <source>
        <dbReference type="ARBA" id="ARBA00023316"/>
    </source>
</evidence>
<comment type="pathway">
    <text evidence="3 17 18">Cell wall biogenesis; peptidoglycan biosynthesis.</text>
</comment>
<evidence type="ECO:0000256" key="12">
    <source>
        <dbReference type="ARBA" id="ARBA00022984"/>
    </source>
</evidence>
<evidence type="ECO:0000256" key="5">
    <source>
        <dbReference type="ARBA" id="ARBA00012212"/>
    </source>
</evidence>
<evidence type="ECO:0000256" key="4">
    <source>
        <dbReference type="ARBA" id="ARBA00010416"/>
    </source>
</evidence>
<keyword evidence="7 17" id="KW-0963">Cytoplasm</keyword>
<gene>
    <name evidence="17 21" type="primary">murD</name>
    <name evidence="21" type="ORF">ACFODW_17875</name>
</gene>
<keyword evidence="22" id="KW-1185">Reference proteome</keyword>
<evidence type="ECO:0000256" key="8">
    <source>
        <dbReference type="ARBA" id="ARBA00022598"/>
    </source>
</evidence>
<keyword evidence="8 17" id="KW-0436">Ligase</keyword>
<evidence type="ECO:0000256" key="14">
    <source>
        <dbReference type="ARBA" id="ARBA00030398"/>
    </source>
</evidence>
<evidence type="ECO:0000256" key="1">
    <source>
        <dbReference type="ARBA" id="ARBA00002734"/>
    </source>
</evidence>
<dbReference type="NCBIfam" id="TIGR01087">
    <property type="entry name" value="murD"/>
    <property type="match status" value="1"/>
</dbReference>
<dbReference type="SUPFAM" id="SSF53623">
    <property type="entry name" value="MurD-like peptide ligases, catalytic domain"/>
    <property type="match status" value="1"/>
</dbReference>
<dbReference type="Pfam" id="PF08245">
    <property type="entry name" value="Mur_ligase_M"/>
    <property type="match status" value="1"/>
</dbReference>
<evidence type="ECO:0000256" key="10">
    <source>
        <dbReference type="ARBA" id="ARBA00022840"/>
    </source>
</evidence>
<feature type="domain" description="Mur ligase C-terminal" evidence="19">
    <location>
        <begin position="313"/>
        <end position="426"/>
    </location>
</feature>
<dbReference type="SUPFAM" id="SSF53244">
    <property type="entry name" value="MurD-like peptide ligases, peptide-binding domain"/>
    <property type="match status" value="1"/>
</dbReference>
<dbReference type="InterPro" id="IPR004101">
    <property type="entry name" value="Mur_ligase_C"/>
</dbReference>
<comment type="caution">
    <text evidence="21">The sequence shown here is derived from an EMBL/GenBank/DDBJ whole genome shotgun (WGS) entry which is preliminary data.</text>
</comment>
<feature type="binding site" evidence="17">
    <location>
        <begin position="119"/>
        <end position="125"/>
    </location>
    <ligand>
        <name>ATP</name>
        <dbReference type="ChEBI" id="CHEBI:30616"/>
    </ligand>
</feature>
<dbReference type="InterPro" id="IPR013221">
    <property type="entry name" value="Mur_ligase_cen"/>
</dbReference>
<evidence type="ECO:0000256" key="2">
    <source>
        <dbReference type="ARBA" id="ARBA00004496"/>
    </source>
</evidence>
<comment type="catalytic activity">
    <reaction evidence="16 17 18">
        <text>UDP-N-acetyl-alpha-D-muramoyl-L-alanine + D-glutamate + ATP = UDP-N-acetyl-alpha-D-muramoyl-L-alanyl-D-glutamate + ADP + phosphate + H(+)</text>
        <dbReference type="Rhea" id="RHEA:16429"/>
        <dbReference type="ChEBI" id="CHEBI:15378"/>
        <dbReference type="ChEBI" id="CHEBI:29986"/>
        <dbReference type="ChEBI" id="CHEBI:30616"/>
        <dbReference type="ChEBI" id="CHEBI:43474"/>
        <dbReference type="ChEBI" id="CHEBI:83898"/>
        <dbReference type="ChEBI" id="CHEBI:83900"/>
        <dbReference type="ChEBI" id="CHEBI:456216"/>
        <dbReference type="EC" id="6.3.2.9"/>
    </reaction>
</comment>
<evidence type="ECO:0000256" key="15">
    <source>
        <dbReference type="ARBA" id="ARBA00032324"/>
    </source>
</evidence>
<dbReference type="InterPro" id="IPR036615">
    <property type="entry name" value="Mur_ligase_C_dom_sf"/>
</dbReference>
<dbReference type="Pfam" id="PF02875">
    <property type="entry name" value="Mur_ligase_C"/>
    <property type="match status" value="1"/>
</dbReference>
<reference evidence="22" key="1">
    <citation type="journal article" date="2019" name="Int. J. Syst. Evol. Microbiol.">
        <title>The Global Catalogue of Microorganisms (GCM) 10K type strain sequencing project: providing services to taxonomists for standard genome sequencing and annotation.</title>
        <authorList>
            <consortium name="The Broad Institute Genomics Platform"/>
            <consortium name="The Broad Institute Genome Sequencing Center for Infectious Disease"/>
            <person name="Wu L."/>
            <person name="Ma J."/>
        </authorList>
    </citation>
    <scope>NUCLEOTIDE SEQUENCE [LARGE SCALE GENOMIC DNA]</scope>
    <source>
        <strain evidence="22">KCTC 13193</strain>
    </source>
</reference>
<keyword evidence="17 18" id="KW-0131">Cell cycle</keyword>
<proteinExistence type="inferred from homology"/>
<evidence type="ECO:0000259" key="19">
    <source>
        <dbReference type="Pfam" id="PF02875"/>
    </source>
</evidence>
<keyword evidence="10 17" id="KW-0067">ATP-binding</keyword>
<keyword evidence="17 18" id="KW-0132">Cell division</keyword>
<evidence type="ECO:0000313" key="21">
    <source>
        <dbReference type="EMBL" id="MFC2950196.1"/>
    </source>
</evidence>
<organism evidence="21 22">
    <name type="scientific">Virgibacillus sediminis</name>
    <dbReference type="NCBI Taxonomy" id="202260"/>
    <lineage>
        <taxon>Bacteria</taxon>
        <taxon>Bacillati</taxon>
        <taxon>Bacillota</taxon>
        <taxon>Bacilli</taxon>
        <taxon>Bacillales</taxon>
        <taxon>Bacillaceae</taxon>
        <taxon>Virgibacillus</taxon>
    </lineage>
</organism>
<dbReference type="Proteomes" id="UP001595387">
    <property type="component" value="Unassembled WGS sequence"/>
</dbReference>
<evidence type="ECO:0000256" key="7">
    <source>
        <dbReference type="ARBA" id="ARBA00022490"/>
    </source>
</evidence>
<dbReference type="InterPro" id="IPR005762">
    <property type="entry name" value="MurD"/>
</dbReference>
<comment type="subcellular location">
    <subcellularLocation>
        <location evidence="2 17 18">Cytoplasm</location>
    </subcellularLocation>
</comment>
<keyword evidence="12 17" id="KW-0573">Peptidoglycan synthesis</keyword>
<dbReference type="Gene3D" id="3.40.1190.10">
    <property type="entry name" value="Mur-like, catalytic domain"/>
    <property type="match status" value="1"/>
</dbReference>
<dbReference type="RefSeq" id="WP_390308274.1">
    <property type="nucleotide sequence ID" value="NZ_JBHRRZ010000040.1"/>
</dbReference>
<evidence type="ECO:0000256" key="17">
    <source>
        <dbReference type="HAMAP-Rule" id="MF_00639"/>
    </source>
</evidence>
<dbReference type="SUPFAM" id="SSF51984">
    <property type="entry name" value="MurCD N-terminal domain"/>
    <property type="match status" value="1"/>
</dbReference>
<dbReference type="Pfam" id="PF21799">
    <property type="entry name" value="MurD-like_N"/>
    <property type="match status" value="1"/>
</dbReference>
<evidence type="ECO:0000256" key="16">
    <source>
        <dbReference type="ARBA" id="ARBA00047632"/>
    </source>
</evidence>
<dbReference type="PANTHER" id="PTHR43692">
    <property type="entry name" value="UDP-N-ACETYLMURAMOYLALANINE--D-GLUTAMATE LIGASE"/>
    <property type="match status" value="1"/>
</dbReference>
<dbReference type="Gene3D" id="3.40.50.720">
    <property type="entry name" value="NAD(P)-binding Rossmann-like Domain"/>
    <property type="match status" value="1"/>
</dbReference>
<dbReference type="EMBL" id="JBHRRZ010000040">
    <property type="protein sequence ID" value="MFC2950196.1"/>
    <property type="molecule type" value="Genomic_DNA"/>
</dbReference>
<evidence type="ECO:0000256" key="18">
    <source>
        <dbReference type="RuleBase" id="RU003664"/>
    </source>
</evidence>
<keyword evidence="11 17" id="KW-0133">Cell shape</keyword>
<evidence type="ECO:0000313" key="22">
    <source>
        <dbReference type="Proteomes" id="UP001595387"/>
    </source>
</evidence>
<dbReference type="Gene3D" id="3.90.190.20">
    <property type="entry name" value="Mur ligase, C-terminal domain"/>
    <property type="match status" value="1"/>
</dbReference>
<sequence>MNKQLQNFHYSHVLVLGLARSGTAAAKLLLANGVKVRVNDRDTADDDQVVKELKEMGAEVIVGSHPFRVLDDIDLIVKNPGIPYDTPLMEEAQDRGISIITEIELAGNLAGNSVVGITGSNGKTTTTTLTAEMLTESRQPVKVAGNIGTVACEVADSLAPEEKMVVELSSFQLLGIERFRPKIAVLLNIFEAHLDYHKTLENYRQAKFNIYRNQGPDDYLVYNADDPLLTEAAKEAKSIKVPFSTSQRLNHGVWADESFIYFKNEKVICLKDIVLVGKHNLENILAAVAAAKLAGASNEGIRKVLRSFSGVEHRLQYVGKVKERLFYNDSKATNTLATKKALASFNEPVILLAGGLDRGSTFAELKDSLQNVKAMVLFGETASKLEEFAEEAGVQVIVKADDVHKAAELAYGISGEGDIILLSPACASWDQYKSFEERGDMFIQAVHKLK</sequence>
<dbReference type="PANTHER" id="PTHR43692:SF1">
    <property type="entry name" value="UDP-N-ACETYLMURAMOYLALANINE--D-GLUTAMATE LIGASE"/>
    <property type="match status" value="1"/>
</dbReference>
<name>A0ABV7AB78_9BACI</name>
<dbReference type="EC" id="6.3.2.9" evidence="5 17"/>
<dbReference type="GO" id="GO:0008764">
    <property type="term" value="F:UDP-N-acetylmuramoylalanine-D-glutamate ligase activity"/>
    <property type="evidence" value="ECO:0007669"/>
    <property type="project" value="UniProtKB-EC"/>
</dbReference>
<feature type="domain" description="Mur ligase central" evidence="20">
    <location>
        <begin position="117"/>
        <end position="291"/>
    </location>
</feature>
<protein>
    <recommendedName>
        <fullName evidence="6 17">UDP-N-acetylmuramoylalanine--D-glutamate ligase</fullName>
        <ecNumber evidence="5 17">6.3.2.9</ecNumber>
    </recommendedName>
    <alternativeName>
        <fullName evidence="15 17">D-glutamic acid-adding enzyme</fullName>
    </alternativeName>
    <alternativeName>
        <fullName evidence="14 17">UDP-N-acetylmuramoyl-L-alanyl-D-glutamate synthetase</fullName>
    </alternativeName>
</protein>
<dbReference type="HAMAP" id="MF_00639">
    <property type="entry name" value="MurD"/>
    <property type="match status" value="1"/>
</dbReference>
<keyword evidence="13 17" id="KW-0961">Cell wall biogenesis/degradation</keyword>
<evidence type="ECO:0000256" key="11">
    <source>
        <dbReference type="ARBA" id="ARBA00022960"/>
    </source>
</evidence>
<comment type="function">
    <text evidence="1 17 18">Cell wall formation. Catalyzes the addition of glutamate to the nucleotide precursor UDP-N-acetylmuramoyl-L-alanine (UMA).</text>
</comment>
<evidence type="ECO:0000256" key="9">
    <source>
        <dbReference type="ARBA" id="ARBA00022741"/>
    </source>
</evidence>
<evidence type="ECO:0000256" key="3">
    <source>
        <dbReference type="ARBA" id="ARBA00004752"/>
    </source>
</evidence>